<evidence type="ECO:0000313" key="8">
    <source>
        <dbReference type="EMBL" id="CAF1250579.1"/>
    </source>
</evidence>
<dbReference type="Pfam" id="PF00335">
    <property type="entry name" value="Tetraspanin"/>
    <property type="match status" value="1"/>
</dbReference>
<evidence type="ECO:0008006" key="12">
    <source>
        <dbReference type="Google" id="ProtNLM"/>
    </source>
</evidence>
<dbReference type="GO" id="GO:0016020">
    <property type="term" value="C:membrane"/>
    <property type="evidence" value="ECO:0007669"/>
    <property type="project" value="UniProtKB-SubCell"/>
</dbReference>
<dbReference type="EMBL" id="CAJOBC010002982">
    <property type="protein sequence ID" value="CAF3761244.1"/>
    <property type="molecule type" value="Genomic_DNA"/>
</dbReference>
<reference evidence="7" key="1">
    <citation type="submission" date="2021-02" db="EMBL/GenBank/DDBJ databases">
        <authorList>
            <person name="Nowell W R."/>
        </authorList>
    </citation>
    <scope>NUCLEOTIDE SEQUENCE</scope>
</reference>
<keyword evidence="11" id="KW-1185">Reference proteome</keyword>
<dbReference type="Proteomes" id="UP000677228">
    <property type="component" value="Unassembled WGS sequence"/>
</dbReference>
<dbReference type="SUPFAM" id="SSF48652">
    <property type="entry name" value="Tetraspanin"/>
    <property type="match status" value="1"/>
</dbReference>
<gene>
    <name evidence="7" type="ORF">GPM918_LOCUS13159</name>
    <name evidence="8" type="ORF">OVA965_LOCUS26258</name>
    <name evidence="9" type="ORF">SRO942_LOCUS13159</name>
    <name evidence="10" type="ORF">TMI583_LOCUS26997</name>
</gene>
<dbReference type="OrthoDB" id="71600at2759"/>
<dbReference type="Proteomes" id="UP000682733">
    <property type="component" value="Unassembled WGS sequence"/>
</dbReference>
<dbReference type="Proteomes" id="UP000681722">
    <property type="component" value="Unassembled WGS sequence"/>
</dbReference>
<dbReference type="CDD" id="cd03127">
    <property type="entry name" value="tetraspanin_LEL"/>
    <property type="match status" value="1"/>
</dbReference>
<dbReference type="EMBL" id="CAJOBA010038277">
    <property type="protein sequence ID" value="CAF4058011.1"/>
    <property type="molecule type" value="Genomic_DNA"/>
</dbReference>
<protein>
    <recommendedName>
        <fullName evidence="12">Tetraspanin</fullName>
    </recommendedName>
</protein>
<dbReference type="InterPro" id="IPR008952">
    <property type="entry name" value="Tetraspanin_EC2_sf"/>
</dbReference>
<dbReference type="Proteomes" id="UP000663829">
    <property type="component" value="Unassembled WGS sequence"/>
</dbReference>
<feature type="compositionally biased region" description="Low complexity" evidence="5">
    <location>
        <begin position="510"/>
        <end position="522"/>
    </location>
</feature>
<feature type="compositionally biased region" description="Polar residues" evidence="5">
    <location>
        <begin position="472"/>
        <end position="481"/>
    </location>
</feature>
<accession>A0A814G2E5</accession>
<evidence type="ECO:0000256" key="1">
    <source>
        <dbReference type="ARBA" id="ARBA00004141"/>
    </source>
</evidence>
<dbReference type="Gene3D" id="1.10.1450.10">
    <property type="entry name" value="Tetraspanin"/>
    <property type="match status" value="1"/>
</dbReference>
<evidence type="ECO:0000313" key="10">
    <source>
        <dbReference type="EMBL" id="CAF4058011.1"/>
    </source>
</evidence>
<sequence>MNKRTLLFLSKLAVIILCILGLAELGLAIWTAVEPRYKALAHTLSDVGYIDIWLLRYLSMCLFAGGIITLVMCLILIWGLCSANVFIFIASTMLTFVIAAEFTLVILTFTSKFDTRLLLQEQLPKLVISYRQGNDERANRALDVLHQAFKCCGSDGRLSFQNQAPASCGSSTRLYTTGCLIRTIDFLNIHMDVMAYFLLFVSILKLFIVIYYYTYLCIRQRYRKNRQKLLGNGNLNGWQSSSYESSTENIPKKFLTKNVEDDYNDEMNENDYGKKSHRKQQLPYVLDNSGKRYETTITIPKRSPTEQLSATANVYDQQQLSSANSRKLSSISEKTEKTETDDSDGDLRTKRAYYDQQKQSNNKNIRKGNLARATLNFNQKLPPPINSKKISFVKNRRILGNKILTNNNDEDDDNDSGVERSSSEKSFEDNKQLHHQEKKKSPPALSFSNLFVTSTIHQTNVDEAEAAESLTKKSPSTASSLSDKESEQQSVSTPSKIVTIKKTILKKKQQSPSPDQDQKPPSYTEQKHLASPLINDEQKQHTPYFETTIVSSTAKPDVLTSKFLLPFKSKPLPVLPTPAPRSTLKQNVINGIDKQDESNV</sequence>
<evidence type="ECO:0000256" key="5">
    <source>
        <dbReference type="SAM" id="MobiDB-lite"/>
    </source>
</evidence>
<feature type="region of interest" description="Disordered" evidence="5">
    <location>
        <begin position="464"/>
        <end position="540"/>
    </location>
</feature>
<dbReference type="EMBL" id="CAJNOQ010002982">
    <property type="protein sequence ID" value="CAF0989113.1"/>
    <property type="molecule type" value="Genomic_DNA"/>
</dbReference>
<name>A0A814G2E5_9BILA</name>
<evidence type="ECO:0000256" key="6">
    <source>
        <dbReference type="SAM" id="Phobius"/>
    </source>
</evidence>
<feature type="transmembrane region" description="Helical" evidence="6">
    <location>
        <begin position="85"/>
        <end position="109"/>
    </location>
</feature>
<feature type="region of interest" description="Disordered" evidence="5">
    <location>
        <begin position="316"/>
        <end position="348"/>
    </location>
</feature>
<feature type="compositionally biased region" description="Basic and acidic residues" evidence="5">
    <location>
        <begin position="417"/>
        <end position="435"/>
    </location>
</feature>
<feature type="transmembrane region" description="Helical" evidence="6">
    <location>
        <begin position="193"/>
        <end position="218"/>
    </location>
</feature>
<keyword evidence="4 6" id="KW-0472">Membrane</keyword>
<evidence type="ECO:0000313" key="9">
    <source>
        <dbReference type="EMBL" id="CAF3761244.1"/>
    </source>
</evidence>
<keyword evidence="3 6" id="KW-1133">Transmembrane helix</keyword>
<dbReference type="AlphaFoldDB" id="A0A814G2E5"/>
<keyword evidence="2 6" id="KW-0812">Transmembrane</keyword>
<feature type="compositionally biased region" description="Basic and acidic residues" evidence="5">
    <location>
        <begin position="333"/>
        <end position="348"/>
    </location>
</feature>
<comment type="caution">
    <text evidence="7">The sequence shown here is derived from an EMBL/GenBank/DDBJ whole genome shotgun (WGS) entry which is preliminary data.</text>
</comment>
<feature type="transmembrane region" description="Helical" evidence="6">
    <location>
        <begin position="53"/>
        <end position="78"/>
    </location>
</feature>
<evidence type="ECO:0000256" key="3">
    <source>
        <dbReference type="ARBA" id="ARBA00022989"/>
    </source>
</evidence>
<organism evidence="7 11">
    <name type="scientific">Didymodactylos carnosus</name>
    <dbReference type="NCBI Taxonomy" id="1234261"/>
    <lineage>
        <taxon>Eukaryota</taxon>
        <taxon>Metazoa</taxon>
        <taxon>Spiralia</taxon>
        <taxon>Gnathifera</taxon>
        <taxon>Rotifera</taxon>
        <taxon>Eurotatoria</taxon>
        <taxon>Bdelloidea</taxon>
        <taxon>Philodinida</taxon>
        <taxon>Philodinidae</taxon>
        <taxon>Didymodactylos</taxon>
    </lineage>
</organism>
<comment type="subcellular location">
    <subcellularLocation>
        <location evidence="1">Membrane</location>
        <topology evidence="1">Multi-pass membrane protein</topology>
    </subcellularLocation>
</comment>
<evidence type="ECO:0000313" key="11">
    <source>
        <dbReference type="Proteomes" id="UP000663829"/>
    </source>
</evidence>
<dbReference type="InterPro" id="IPR018499">
    <property type="entry name" value="Tetraspanin/Peripherin"/>
</dbReference>
<evidence type="ECO:0000256" key="2">
    <source>
        <dbReference type="ARBA" id="ARBA00022692"/>
    </source>
</evidence>
<dbReference type="EMBL" id="CAJNOK010016726">
    <property type="protein sequence ID" value="CAF1250579.1"/>
    <property type="molecule type" value="Genomic_DNA"/>
</dbReference>
<feature type="transmembrane region" description="Helical" evidence="6">
    <location>
        <begin position="12"/>
        <end position="33"/>
    </location>
</feature>
<feature type="region of interest" description="Disordered" evidence="5">
    <location>
        <begin position="404"/>
        <end position="446"/>
    </location>
</feature>
<feature type="compositionally biased region" description="Polar residues" evidence="5">
    <location>
        <begin position="316"/>
        <end position="332"/>
    </location>
</feature>
<evidence type="ECO:0000256" key="4">
    <source>
        <dbReference type="ARBA" id="ARBA00023136"/>
    </source>
</evidence>
<evidence type="ECO:0000313" key="7">
    <source>
        <dbReference type="EMBL" id="CAF0989113.1"/>
    </source>
</evidence>
<proteinExistence type="predicted"/>